<evidence type="ECO:0000313" key="11">
    <source>
        <dbReference type="Proteomes" id="UP000037043"/>
    </source>
</evidence>
<comment type="similarity">
    <text evidence="7">Belongs to the ThrE exporter (TC 2.A.79) family.</text>
</comment>
<evidence type="ECO:0000256" key="3">
    <source>
        <dbReference type="ARBA" id="ARBA00022519"/>
    </source>
</evidence>
<feature type="transmembrane region" description="Helical" evidence="8">
    <location>
        <begin position="116"/>
        <end position="139"/>
    </location>
</feature>
<comment type="caution">
    <text evidence="10">The sequence shown here is derived from an EMBL/GenBank/DDBJ whole genome shotgun (WGS) entry which is preliminary data.</text>
</comment>
<evidence type="ECO:0000256" key="1">
    <source>
        <dbReference type="ARBA" id="ARBA00004651"/>
    </source>
</evidence>
<dbReference type="GO" id="GO:0005886">
    <property type="term" value="C:plasma membrane"/>
    <property type="evidence" value="ECO:0007669"/>
    <property type="project" value="UniProtKB-SubCell"/>
</dbReference>
<protein>
    <recommendedName>
        <fullName evidence="9">Threonine/Serine exporter ThrE domain-containing protein</fullName>
    </recommendedName>
</protein>
<dbReference type="Pfam" id="PF12821">
    <property type="entry name" value="ThrE_2"/>
    <property type="match status" value="1"/>
</dbReference>
<keyword evidence="4 8" id="KW-0812">Transmembrane</keyword>
<evidence type="ECO:0000256" key="6">
    <source>
        <dbReference type="ARBA" id="ARBA00023136"/>
    </source>
</evidence>
<sequence>MVMNSIYAFLSSIGFSYIFNIRGKNIIYASLGGTLGWFINILCLNYNASKILSLFIASLAISIYSEIMARILKTPVTIIMICSIIPLVPGAGMYYTMYEITQGNINNSLTLGLETIGSAGAIAIATVLVASTTKVIIALKNASQKK</sequence>
<evidence type="ECO:0000256" key="8">
    <source>
        <dbReference type="SAM" id="Phobius"/>
    </source>
</evidence>
<name>A0A0L6ZDL7_9CLOT</name>
<dbReference type="PANTHER" id="PTHR34390:SF1">
    <property type="entry name" value="SUCCINATE TRANSPORTER SUBUNIT YJJB-RELATED"/>
    <property type="match status" value="1"/>
</dbReference>
<dbReference type="GO" id="GO:0015744">
    <property type="term" value="P:succinate transport"/>
    <property type="evidence" value="ECO:0007669"/>
    <property type="project" value="TreeGrafter"/>
</dbReference>
<evidence type="ECO:0000256" key="7">
    <source>
        <dbReference type="ARBA" id="ARBA00034125"/>
    </source>
</evidence>
<keyword evidence="3" id="KW-0997">Cell inner membrane</keyword>
<dbReference type="AlphaFoldDB" id="A0A0L6ZDL7"/>
<dbReference type="RefSeq" id="WP_052220249.1">
    <property type="nucleotide sequence ID" value="NZ_LHUR01000011.1"/>
</dbReference>
<accession>A0A0L6ZDL7</accession>
<organism evidence="10 11">
    <name type="scientific">Clostridium homopropionicum DSM 5847</name>
    <dbReference type="NCBI Taxonomy" id="1121318"/>
    <lineage>
        <taxon>Bacteria</taxon>
        <taxon>Bacillati</taxon>
        <taxon>Bacillota</taxon>
        <taxon>Clostridia</taxon>
        <taxon>Eubacteriales</taxon>
        <taxon>Clostridiaceae</taxon>
        <taxon>Clostridium</taxon>
    </lineage>
</organism>
<comment type="subcellular location">
    <subcellularLocation>
        <location evidence="1">Cell membrane</location>
        <topology evidence="1">Multi-pass membrane protein</topology>
    </subcellularLocation>
</comment>
<dbReference type="EMBL" id="LHUR01000011">
    <property type="protein sequence ID" value="KOA21071.1"/>
    <property type="molecule type" value="Genomic_DNA"/>
</dbReference>
<dbReference type="InterPro" id="IPR024528">
    <property type="entry name" value="ThrE_2"/>
</dbReference>
<keyword evidence="11" id="KW-1185">Reference proteome</keyword>
<evidence type="ECO:0000256" key="5">
    <source>
        <dbReference type="ARBA" id="ARBA00022989"/>
    </source>
</evidence>
<feature type="domain" description="Threonine/Serine exporter ThrE" evidence="9">
    <location>
        <begin position="5"/>
        <end position="130"/>
    </location>
</feature>
<dbReference type="InterPro" id="IPR050539">
    <property type="entry name" value="ThrE_Dicarb/AminoAcid_Exp"/>
</dbReference>
<keyword evidence="6 8" id="KW-0472">Membrane</keyword>
<evidence type="ECO:0000256" key="2">
    <source>
        <dbReference type="ARBA" id="ARBA00022475"/>
    </source>
</evidence>
<evidence type="ECO:0000256" key="4">
    <source>
        <dbReference type="ARBA" id="ARBA00022692"/>
    </source>
</evidence>
<dbReference type="STRING" id="36844.SAMN04488501_10461"/>
<gene>
    <name evidence="10" type="ORF">CLHOM_06590</name>
</gene>
<dbReference type="PANTHER" id="PTHR34390">
    <property type="entry name" value="UPF0442 PROTEIN YJJB-RELATED"/>
    <property type="match status" value="1"/>
</dbReference>
<keyword evidence="5 8" id="KW-1133">Transmembrane helix</keyword>
<feature type="transmembrane region" description="Helical" evidence="8">
    <location>
        <begin position="51"/>
        <end position="69"/>
    </location>
</feature>
<keyword evidence="2" id="KW-1003">Cell membrane</keyword>
<proteinExistence type="inferred from homology"/>
<dbReference type="PATRIC" id="fig|1121318.3.peg.661"/>
<evidence type="ECO:0000259" key="9">
    <source>
        <dbReference type="Pfam" id="PF12821"/>
    </source>
</evidence>
<dbReference type="Proteomes" id="UP000037043">
    <property type="component" value="Unassembled WGS sequence"/>
</dbReference>
<reference evidence="11" key="1">
    <citation type="submission" date="2015-08" db="EMBL/GenBank/DDBJ databases">
        <title>Genome sequence of the strict anaerobe Clostridium homopropionicum LuHBu1 (DSM 5847T).</title>
        <authorList>
            <person name="Poehlein A."/>
            <person name="Beck M."/>
            <person name="Schiel-Bengelsdorf B."/>
            <person name="Bengelsdorf F.R."/>
            <person name="Daniel R."/>
            <person name="Duerre P."/>
        </authorList>
    </citation>
    <scope>NUCLEOTIDE SEQUENCE [LARGE SCALE GENOMIC DNA]</scope>
    <source>
        <strain evidence="11">DSM 5847</strain>
    </source>
</reference>
<feature type="transmembrane region" description="Helical" evidence="8">
    <location>
        <begin position="76"/>
        <end position="96"/>
    </location>
</feature>
<feature type="transmembrane region" description="Helical" evidence="8">
    <location>
        <begin position="26"/>
        <end position="45"/>
    </location>
</feature>
<evidence type="ECO:0000313" key="10">
    <source>
        <dbReference type="EMBL" id="KOA21071.1"/>
    </source>
</evidence>